<evidence type="ECO:0000256" key="2">
    <source>
        <dbReference type="ARBA" id="ARBA00022729"/>
    </source>
</evidence>
<sequence>MSRKWLRFLALPVIASVLFTGCSGNNGTNEASNDQTANSKNATTDDSSAANATATNDGKPETWIADRKIKGLLFYDSDDFTEGLNPEIQAEIKKKTGIDFELELMKAEHAIDGMIAGLASGDLPDFVGFYLNNSGRPEMSVVLKAAREGMFTDLAPLFKDTKVYSKYLQDGFLPLDTQYGVMFRPEFNGSAYFAHMNIARNGGQDPWRGVGGPFIRKDIADSLGIDPRTIKTTDQLYDLAKKIKDGNFKDDNGNAVVPIGPRFWGGAETGPLFNDLEWGADDQRIRADKDGKVLHEAQTPYALKKVEFMQKLLSEKLIHPEFFTVDESRSTEGAINGSWGIIADMHSFQDFNQNMRYIPLGPINPVIGSNKMLLSFKSGYSAWAIPSTTEKPEEVVKFADFLASREGKLLWMYGIEGRDYTLDANGNPVVKQEVLDLKAKDPNEAKKLGFAGVGNSWGGFLGSTDIDNKSDFGELNYGESANGNLYPAVEKIAEYVGLDQRIKDALIIDAYQPISFIGEYQNGTELKAALDNYNDSLIRAYYAKNTDEAKEILDSALKQLEASGLDDYLKLLTDKNADPKTKVNLGLDTLNQ</sequence>
<dbReference type="OrthoDB" id="2495637at2"/>
<dbReference type="EMBL" id="QLUW01000004">
    <property type="protein sequence ID" value="RAP74570.1"/>
    <property type="molecule type" value="Genomic_DNA"/>
</dbReference>
<proteinExistence type="predicted"/>
<gene>
    <name evidence="8" type="ORF">DL346_21135</name>
</gene>
<comment type="caution">
    <text evidence="8">The sequence shown here is derived from an EMBL/GenBank/DDBJ whole genome shotgun (WGS) entry which is preliminary data.</text>
</comment>
<feature type="region of interest" description="Disordered" evidence="6">
    <location>
        <begin position="28"/>
        <end position="58"/>
    </location>
</feature>
<keyword evidence="3" id="KW-0472">Membrane</keyword>
<dbReference type="AlphaFoldDB" id="A0A328TW52"/>
<evidence type="ECO:0000256" key="3">
    <source>
        <dbReference type="ARBA" id="ARBA00023136"/>
    </source>
</evidence>
<keyword evidence="9" id="KW-1185">Reference proteome</keyword>
<organism evidence="8 9">
    <name type="scientific">Paenibacillus montanisoli</name>
    <dbReference type="NCBI Taxonomy" id="2081970"/>
    <lineage>
        <taxon>Bacteria</taxon>
        <taxon>Bacillati</taxon>
        <taxon>Bacillota</taxon>
        <taxon>Bacilli</taxon>
        <taxon>Bacillales</taxon>
        <taxon>Paenibacillaceae</taxon>
        <taxon>Paenibacillus</taxon>
    </lineage>
</organism>
<keyword evidence="5" id="KW-0449">Lipoprotein</keyword>
<dbReference type="PROSITE" id="PS51257">
    <property type="entry name" value="PROKAR_LIPOPROTEIN"/>
    <property type="match status" value="1"/>
</dbReference>
<evidence type="ECO:0000256" key="4">
    <source>
        <dbReference type="ARBA" id="ARBA00023139"/>
    </source>
</evidence>
<dbReference type="Proteomes" id="UP000249260">
    <property type="component" value="Unassembled WGS sequence"/>
</dbReference>
<feature type="compositionally biased region" description="Low complexity" evidence="6">
    <location>
        <begin position="41"/>
        <end position="57"/>
    </location>
</feature>
<accession>A0A328TW52</accession>
<evidence type="ECO:0000313" key="8">
    <source>
        <dbReference type="EMBL" id="RAP74570.1"/>
    </source>
</evidence>
<reference evidence="8 9" key="1">
    <citation type="submission" date="2018-06" db="EMBL/GenBank/DDBJ databases">
        <title>Paenibacillus montanisoli sp. nov., isolated from mountain area soil.</title>
        <authorList>
            <person name="Wu M."/>
        </authorList>
    </citation>
    <scope>NUCLEOTIDE SEQUENCE [LARGE SCALE GENOMIC DNA]</scope>
    <source>
        <strain evidence="8 9">RA17</strain>
    </source>
</reference>
<feature type="compositionally biased region" description="Polar residues" evidence="6">
    <location>
        <begin position="28"/>
        <end position="40"/>
    </location>
</feature>
<evidence type="ECO:0000256" key="5">
    <source>
        <dbReference type="ARBA" id="ARBA00023288"/>
    </source>
</evidence>
<keyword evidence="4" id="KW-0564">Palmitate</keyword>
<evidence type="ECO:0000256" key="6">
    <source>
        <dbReference type="SAM" id="MobiDB-lite"/>
    </source>
</evidence>
<dbReference type="Gene3D" id="3.40.190.10">
    <property type="entry name" value="Periplasmic binding protein-like II"/>
    <property type="match status" value="2"/>
</dbReference>
<evidence type="ECO:0000256" key="1">
    <source>
        <dbReference type="ARBA" id="ARBA00022475"/>
    </source>
</evidence>
<dbReference type="SUPFAM" id="SSF53850">
    <property type="entry name" value="Periplasmic binding protein-like II"/>
    <property type="match status" value="1"/>
</dbReference>
<feature type="signal peptide" evidence="7">
    <location>
        <begin position="1"/>
        <end position="24"/>
    </location>
</feature>
<dbReference type="Pfam" id="PF01547">
    <property type="entry name" value="SBP_bac_1"/>
    <property type="match status" value="1"/>
</dbReference>
<dbReference type="PANTHER" id="PTHR43649:SF33">
    <property type="entry name" value="POLYGALACTURONAN_RHAMNOGALACTURONAN-BINDING PROTEIN YTCQ"/>
    <property type="match status" value="1"/>
</dbReference>
<keyword evidence="2 7" id="KW-0732">Signal</keyword>
<dbReference type="InterPro" id="IPR006059">
    <property type="entry name" value="SBP"/>
</dbReference>
<feature type="chain" id="PRO_5038588555" evidence="7">
    <location>
        <begin position="25"/>
        <end position="592"/>
    </location>
</feature>
<protein>
    <submittedName>
        <fullName evidence="8">ABC transporter</fullName>
    </submittedName>
</protein>
<evidence type="ECO:0000313" key="9">
    <source>
        <dbReference type="Proteomes" id="UP000249260"/>
    </source>
</evidence>
<dbReference type="RefSeq" id="WP_112884359.1">
    <property type="nucleotide sequence ID" value="NZ_QLUW01000004.1"/>
</dbReference>
<evidence type="ECO:0000256" key="7">
    <source>
        <dbReference type="SAM" id="SignalP"/>
    </source>
</evidence>
<name>A0A328TW52_9BACL</name>
<dbReference type="InterPro" id="IPR050490">
    <property type="entry name" value="Bact_solute-bd_prot1"/>
</dbReference>
<dbReference type="PANTHER" id="PTHR43649">
    <property type="entry name" value="ARABINOSE-BINDING PROTEIN-RELATED"/>
    <property type="match status" value="1"/>
</dbReference>
<keyword evidence="1" id="KW-1003">Cell membrane</keyword>